<dbReference type="EMBL" id="FZNP01000003">
    <property type="protein sequence ID" value="SNR52289.1"/>
    <property type="molecule type" value="Genomic_DNA"/>
</dbReference>
<evidence type="ECO:0000313" key="2">
    <source>
        <dbReference type="Proteomes" id="UP000198420"/>
    </source>
</evidence>
<organism evidence="1 2">
    <name type="scientific">Actinomadura mexicana</name>
    <dbReference type="NCBI Taxonomy" id="134959"/>
    <lineage>
        <taxon>Bacteria</taxon>
        <taxon>Bacillati</taxon>
        <taxon>Actinomycetota</taxon>
        <taxon>Actinomycetes</taxon>
        <taxon>Streptosporangiales</taxon>
        <taxon>Thermomonosporaceae</taxon>
        <taxon>Actinomadura</taxon>
    </lineage>
</organism>
<dbReference type="RefSeq" id="WP_089311565.1">
    <property type="nucleotide sequence ID" value="NZ_FZNP01000003.1"/>
</dbReference>
<name>A0A238X376_9ACTN</name>
<dbReference type="InterPro" id="IPR015422">
    <property type="entry name" value="PyrdxlP-dep_Trfase_small"/>
</dbReference>
<evidence type="ECO:0000313" key="1">
    <source>
        <dbReference type="EMBL" id="SNR52289.1"/>
    </source>
</evidence>
<dbReference type="Proteomes" id="UP000198420">
    <property type="component" value="Unassembled WGS sequence"/>
</dbReference>
<dbReference type="Gene3D" id="3.90.1150.10">
    <property type="entry name" value="Aspartate Aminotransferase, domain 1"/>
    <property type="match status" value="1"/>
</dbReference>
<protein>
    <recommendedName>
        <fullName evidence="3">Aminotransferase class-V</fullName>
    </recommendedName>
</protein>
<reference evidence="2" key="1">
    <citation type="submission" date="2017-06" db="EMBL/GenBank/DDBJ databases">
        <authorList>
            <person name="Varghese N."/>
            <person name="Submissions S."/>
        </authorList>
    </citation>
    <scope>NUCLEOTIDE SEQUENCE [LARGE SCALE GENOMIC DNA]</scope>
    <source>
        <strain evidence="2">DSM 44485</strain>
    </source>
</reference>
<proteinExistence type="predicted"/>
<dbReference type="InterPro" id="IPR015424">
    <property type="entry name" value="PyrdxlP-dep_Trfase"/>
</dbReference>
<sequence length="65" mass="6606">MANRFRTGLGPPPGDSAIAIVARPDAAERLAAAGIRASVRSGAARLAFHLYTTEADADTAIAALT</sequence>
<dbReference type="SUPFAM" id="SSF53383">
    <property type="entry name" value="PLP-dependent transferases"/>
    <property type="match status" value="1"/>
</dbReference>
<dbReference type="AlphaFoldDB" id="A0A238X376"/>
<gene>
    <name evidence="1" type="ORF">SAMN06265355_103539</name>
</gene>
<accession>A0A238X376</accession>
<evidence type="ECO:0008006" key="3">
    <source>
        <dbReference type="Google" id="ProtNLM"/>
    </source>
</evidence>
<keyword evidence="2" id="KW-1185">Reference proteome</keyword>